<dbReference type="GO" id="GO:0016740">
    <property type="term" value="F:transferase activity"/>
    <property type="evidence" value="ECO:0007669"/>
    <property type="project" value="UniProtKB-KW"/>
</dbReference>
<dbReference type="RefSeq" id="WP_091405728.1">
    <property type="nucleotide sequence ID" value="NZ_FOAB01000001.1"/>
</dbReference>
<evidence type="ECO:0000313" key="2">
    <source>
        <dbReference type="EMBL" id="SEK52854.1"/>
    </source>
</evidence>
<dbReference type="Pfam" id="PF13480">
    <property type="entry name" value="Acetyltransf_6"/>
    <property type="match status" value="1"/>
</dbReference>
<dbReference type="OrthoDB" id="9785911at2"/>
<sequence>MDKNYKILIKDLDDGSEVLKYKSLLKKEWNNNVYYSIEHLRHSEKDSDELRCFLFEKNDAPIIMMPFVLRRIKINEKEYPYKDVISPYGYSGPLYNEDVTSDDLVEFWKQVDSWYNQNMVVTEFVRFSLNENHENYSGSLIKTLSNVKGLLLDNFEDQWNAFLPKVRNNYRKAVNYNLDFKVFHKDQITKEIITIFNDIYVATMTRNNADSIYFFSSTYFEDLILSNLDNFSIVVVYYEDIPISVELIINYKDIIFAFLGGTNAEYFSYRPNDFLRVKVIEWAVKNDKRHYVLGGGMKDGDGLYKNKKSLFPKDDDVMFCTGRKIVNKEIYDELCLSSNEEYKNVDKDDLKNYFFPFYRLNNR</sequence>
<dbReference type="STRING" id="1038014.SAMN04487910_0737"/>
<name>A0A1H7HRQ7_AQUAM</name>
<keyword evidence="3" id="KW-1185">Reference proteome</keyword>
<reference evidence="2 3" key="1">
    <citation type="submission" date="2016-10" db="EMBL/GenBank/DDBJ databases">
        <authorList>
            <person name="de Groot N.N."/>
        </authorList>
    </citation>
    <scope>NUCLEOTIDE SEQUENCE [LARGE SCALE GENOMIC DNA]</scope>
    <source>
        <strain evidence="2 3">DSM 25232</strain>
    </source>
</reference>
<proteinExistence type="predicted"/>
<accession>A0A1H7HRQ7</accession>
<dbReference type="InterPro" id="IPR016181">
    <property type="entry name" value="Acyl_CoA_acyltransferase"/>
</dbReference>
<dbReference type="Gene3D" id="3.40.630.30">
    <property type="match status" value="1"/>
</dbReference>
<organism evidence="2 3">
    <name type="scientific">Aquimarina amphilecti</name>
    <dbReference type="NCBI Taxonomy" id="1038014"/>
    <lineage>
        <taxon>Bacteria</taxon>
        <taxon>Pseudomonadati</taxon>
        <taxon>Bacteroidota</taxon>
        <taxon>Flavobacteriia</taxon>
        <taxon>Flavobacteriales</taxon>
        <taxon>Flavobacteriaceae</taxon>
        <taxon>Aquimarina</taxon>
    </lineage>
</organism>
<keyword evidence="2" id="KW-0808">Transferase</keyword>
<feature type="domain" description="BioF2-like acetyltransferase" evidence="1">
    <location>
        <begin position="165"/>
        <end position="297"/>
    </location>
</feature>
<dbReference type="EMBL" id="FOAB01000001">
    <property type="protein sequence ID" value="SEK52854.1"/>
    <property type="molecule type" value="Genomic_DNA"/>
</dbReference>
<dbReference type="SUPFAM" id="SSF55729">
    <property type="entry name" value="Acyl-CoA N-acyltransferases (Nat)"/>
    <property type="match status" value="1"/>
</dbReference>
<dbReference type="Proteomes" id="UP000198521">
    <property type="component" value="Unassembled WGS sequence"/>
</dbReference>
<gene>
    <name evidence="2" type="ORF">SAMN04487910_0737</name>
</gene>
<dbReference type="AlphaFoldDB" id="A0A1H7HRQ7"/>
<evidence type="ECO:0000259" key="1">
    <source>
        <dbReference type="Pfam" id="PF13480"/>
    </source>
</evidence>
<protein>
    <submittedName>
        <fullName evidence="2">Acetyltransferase (GNAT) domain-containing protein</fullName>
    </submittedName>
</protein>
<dbReference type="InterPro" id="IPR038740">
    <property type="entry name" value="BioF2-like_GNAT_dom"/>
</dbReference>
<evidence type="ECO:0000313" key="3">
    <source>
        <dbReference type="Proteomes" id="UP000198521"/>
    </source>
</evidence>